<keyword evidence="3" id="KW-1185">Reference proteome</keyword>
<feature type="region of interest" description="Disordered" evidence="1">
    <location>
        <begin position="87"/>
        <end position="127"/>
    </location>
</feature>
<dbReference type="Proteomes" id="UP001141806">
    <property type="component" value="Unassembled WGS sequence"/>
</dbReference>
<comment type="caution">
    <text evidence="2">The sequence shown here is derived from an EMBL/GenBank/DDBJ whole genome shotgun (WGS) entry which is preliminary data.</text>
</comment>
<dbReference type="AlphaFoldDB" id="A0A9Q0H6N4"/>
<proteinExistence type="predicted"/>
<dbReference type="PANTHER" id="PTHR34956">
    <property type="entry name" value="OS05G0397300 PROTEIN"/>
    <property type="match status" value="1"/>
</dbReference>
<sequence>MKVGTHSHIDEDYDDLFAHLKKQTLLLIADDNEGCLTESLSSTTLPTHTTVGPRQSHFAYRRHGHVNLENHMEPNISSTISGTGVFFPRVTSPIPKPKPKRVSGKPREKQYSRREQISKARRHQKVK</sequence>
<reference evidence="2" key="1">
    <citation type="journal article" date="2023" name="Plant J.">
        <title>The genome of the king protea, Protea cynaroides.</title>
        <authorList>
            <person name="Chang J."/>
            <person name="Duong T.A."/>
            <person name="Schoeman C."/>
            <person name="Ma X."/>
            <person name="Roodt D."/>
            <person name="Barker N."/>
            <person name="Li Z."/>
            <person name="Van de Peer Y."/>
            <person name="Mizrachi E."/>
        </authorList>
    </citation>
    <scope>NUCLEOTIDE SEQUENCE</scope>
    <source>
        <tissue evidence="2">Young leaves</tissue>
    </source>
</reference>
<evidence type="ECO:0000313" key="2">
    <source>
        <dbReference type="EMBL" id="KAJ4960225.1"/>
    </source>
</evidence>
<dbReference type="PANTHER" id="PTHR34956:SF1">
    <property type="entry name" value="DUF4005 DOMAIN-CONTAINING PROTEIN"/>
    <property type="match status" value="1"/>
</dbReference>
<name>A0A9Q0H6N4_9MAGN</name>
<dbReference type="EMBL" id="JAMYWD010000009">
    <property type="protein sequence ID" value="KAJ4960225.1"/>
    <property type="molecule type" value="Genomic_DNA"/>
</dbReference>
<feature type="compositionally biased region" description="Basic and acidic residues" evidence="1">
    <location>
        <begin position="105"/>
        <end position="118"/>
    </location>
</feature>
<accession>A0A9Q0H6N4</accession>
<evidence type="ECO:0000256" key="1">
    <source>
        <dbReference type="SAM" id="MobiDB-lite"/>
    </source>
</evidence>
<protein>
    <submittedName>
        <fullName evidence="2">Uncharacterized protein</fullName>
    </submittedName>
</protein>
<evidence type="ECO:0000313" key="3">
    <source>
        <dbReference type="Proteomes" id="UP001141806"/>
    </source>
</evidence>
<organism evidence="2 3">
    <name type="scientific">Protea cynaroides</name>
    <dbReference type="NCBI Taxonomy" id="273540"/>
    <lineage>
        <taxon>Eukaryota</taxon>
        <taxon>Viridiplantae</taxon>
        <taxon>Streptophyta</taxon>
        <taxon>Embryophyta</taxon>
        <taxon>Tracheophyta</taxon>
        <taxon>Spermatophyta</taxon>
        <taxon>Magnoliopsida</taxon>
        <taxon>Proteales</taxon>
        <taxon>Proteaceae</taxon>
        <taxon>Protea</taxon>
    </lineage>
</organism>
<gene>
    <name evidence="2" type="ORF">NE237_020135</name>
</gene>